<keyword evidence="4" id="KW-0808">Transferase</keyword>
<dbReference type="InterPro" id="IPR003661">
    <property type="entry name" value="HisK_dim/P_dom"/>
</dbReference>
<keyword evidence="6" id="KW-0472">Membrane</keyword>
<proteinExistence type="predicted"/>
<evidence type="ECO:0000313" key="9">
    <source>
        <dbReference type="Proteomes" id="UP001279660"/>
    </source>
</evidence>
<dbReference type="EC" id="2.7.13.3" evidence="2"/>
<dbReference type="SUPFAM" id="SSF55874">
    <property type="entry name" value="ATPase domain of HSP90 chaperone/DNA topoisomerase II/histidine kinase"/>
    <property type="match status" value="1"/>
</dbReference>
<dbReference type="Pfam" id="PF02518">
    <property type="entry name" value="HATPase_c"/>
    <property type="match status" value="1"/>
</dbReference>
<dbReference type="SMART" id="SM00387">
    <property type="entry name" value="HATPase_c"/>
    <property type="match status" value="1"/>
</dbReference>
<keyword evidence="3" id="KW-0597">Phosphoprotein</keyword>
<dbReference type="CDD" id="cd19410">
    <property type="entry name" value="HK9-like_sensor"/>
    <property type="match status" value="1"/>
</dbReference>
<dbReference type="InterPro" id="IPR050351">
    <property type="entry name" value="BphY/WalK/GraS-like"/>
</dbReference>
<dbReference type="PROSITE" id="PS50109">
    <property type="entry name" value="HIS_KIN"/>
    <property type="match status" value="1"/>
</dbReference>
<evidence type="ECO:0000256" key="6">
    <source>
        <dbReference type="SAM" id="Phobius"/>
    </source>
</evidence>
<dbReference type="Pfam" id="PF00512">
    <property type="entry name" value="HisKA"/>
    <property type="match status" value="1"/>
</dbReference>
<dbReference type="PANTHER" id="PTHR42878">
    <property type="entry name" value="TWO-COMPONENT HISTIDINE KINASE"/>
    <property type="match status" value="1"/>
</dbReference>
<reference evidence="8 9" key="1">
    <citation type="submission" date="2023-11" db="EMBL/GenBank/DDBJ databases">
        <title>MicrobeMod: A computational toolkit for identifying prokaryotic methylation and restriction-modification with nanopore sequencing.</title>
        <authorList>
            <person name="Crits-Christoph A."/>
            <person name="Kang S.C."/>
            <person name="Lee H."/>
            <person name="Ostrov N."/>
        </authorList>
    </citation>
    <scope>NUCLEOTIDE SEQUENCE [LARGE SCALE GENOMIC DNA]</scope>
    <source>
        <strain evidence="8 9">ATCC 14820</strain>
    </source>
</reference>
<evidence type="ECO:0000256" key="5">
    <source>
        <dbReference type="ARBA" id="ARBA00022777"/>
    </source>
</evidence>
<evidence type="ECO:0000256" key="3">
    <source>
        <dbReference type="ARBA" id="ARBA00022553"/>
    </source>
</evidence>
<keyword evidence="6" id="KW-0812">Transmembrane</keyword>
<dbReference type="Gene3D" id="3.30.565.10">
    <property type="entry name" value="Histidine kinase-like ATPase, C-terminal domain"/>
    <property type="match status" value="1"/>
</dbReference>
<evidence type="ECO:0000256" key="4">
    <source>
        <dbReference type="ARBA" id="ARBA00022679"/>
    </source>
</evidence>
<dbReference type="InterPro" id="IPR007891">
    <property type="entry name" value="CHASE3"/>
</dbReference>
<comment type="catalytic activity">
    <reaction evidence="1">
        <text>ATP + protein L-histidine = ADP + protein N-phospho-L-histidine.</text>
        <dbReference type="EC" id="2.7.13.3"/>
    </reaction>
</comment>
<dbReference type="InterPro" id="IPR036097">
    <property type="entry name" value="HisK_dim/P_sf"/>
</dbReference>
<dbReference type="InterPro" id="IPR005467">
    <property type="entry name" value="His_kinase_dom"/>
</dbReference>
<organism evidence="8 9">
    <name type="scientific">Sphingomonas echinoides</name>
    <dbReference type="NCBI Taxonomy" id="59803"/>
    <lineage>
        <taxon>Bacteria</taxon>
        <taxon>Pseudomonadati</taxon>
        <taxon>Pseudomonadota</taxon>
        <taxon>Alphaproteobacteria</taxon>
        <taxon>Sphingomonadales</taxon>
        <taxon>Sphingomonadaceae</taxon>
        <taxon>Sphingomonas</taxon>
    </lineage>
</organism>
<keyword evidence="5" id="KW-0418">Kinase</keyword>
<dbReference type="SUPFAM" id="SSF47384">
    <property type="entry name" value="Homodimeric domain of signal transducing histidine kinase"/>
    <property type="match status" value="1"/>
</dbReference>
<dbReference type="Pfam" id="PF05227">
    <property type="entry name" value="CHASE3"/>
    <property type="match status" value="1"/>
</dbReference>
<evidence type="ECO:0000256" key="1">
    <source>
        <dbReference type="ARBA" id="ARBA00000085"/>
    </source>
</evidence>
<evidence type="ECO:0000259" key="7">
    <source>
        <dbReference type="PROSITE" id="PS50109"/>
    </source>
</evidence>
<dbReference type="PANTHER" id="PTHR42878:SF15">
    <property type="entry name" value="BACTERIOPHYTOCHROME"/>
    <property type="match status" value="1"/>
</dbReference>
<feature type="domain" description="Histidine kinase" evidence="7">
    <location>
        <begin position="260"/>
        <end position="496"/>
    </location>
</feature>
<dbReference type="SMART" id="SM00388">
    <property type="entry name" value="HisKA"/>
    <property type="match status" value="1"/>
</dbReference>
<dbReference type="RefSeq" id="WP_010406111.1">
    <property type="nucleotide sequence ID" value="NZ_JAWXXV010000001.1"/>
</dbReference>
<dbReference type="PRINTS" id="PR00344">
    <property type="entry name" value="BCTRLSENSOR"/>
</dbReference>
<dbReference type="Proteomes" id="UP001279660">
    <property type="component" value="Unassembled WGS sequence"/>
</dbReference>
<feature type="transmembrane region" description="Helical" evidence="6">
    <location>
        <begin position="20"/>
        <end position="40"/>
    </location>
</feature>
<comment type="caution">
    <text evidence="8">The sequence shown here is derived from an EMBL/GenBank/DDBJ whole genome shotgun (WGS) entry which is preliminary data.</text>
</comment>
<name>A0ABU4PGF7_9SPHN</name>
<evidence type="ECO:0000256" key="2">
    <source>
        <dbReference type="ARBA" id="ARBA00012438"/>
    </source>
</evidence>
<keyword evidence="9" id="KW-1185">Reference proteome</keyword>
<dbReference type="CDD" id="cd00082">
    <property type="entry name" value="HisKA"/>
    <property type="match status" value="1"/>
</dbReference>
<evidence type="ECO:0000313" key="8">
    <source>
        <dbReference type="EMBL" id="MDX5982765.1"/>
    </source>
</evidence>
<dbReference type="InterPro" id="IPR004358">
    <property type="entry name" value="Sig_transdc_His_kin-like_C"/>
</dbReference>
<dbReference type="InterPro" id="IPR003594">
    <property type="entry name" value="HATPase_dom"/>
</dbReference>
<accession>A0ABU4PGF7</accession>
<dbReference type="Gene3D" id="1.10.287.130">
    <property type="match status" value="1"/>
</dbReference>
<sequence>MFERIVLGFGVSEGRMQRFLLACMGLGFAALVAVGIAAGWSTARNEGHTRDVNHTYEVELAIDRARILIEQSETSRRGFVLTGEHVYLDTYRTSMVALPTLLTRIATLTRDNPRQQRTIASLRQMIAELAEQRERTIAVTLRGDQVAARTLFREETSARRMRAVRKLADAMVAEEQRLLAIRDAEQQASVRVFYATLALAGLLLVLVALVSLLTVRRYTRDLAASRDSLRDFADTLEDLVNERTADLTRANDEIQRFAYIVSHDLRSPLVNVMGFTAELESATATIGALIDRAEARAPDIVTPDDRLAAREDLPEAIKFIRTSTQKMDRLINAILKLSREGRRVIAPEPLDLDTMVDTIGASLTQQLDHRGATLTIARPLPAIVSDRLAIEQILSNLIENAVKYLSPDRAGQITVRGRREGQRVTIEVEDNGRGIAASDHQRVFDLFRRSGNQDQPGEGIGLAHVRALAYRLGGVIEMASELGQGTTFRLNLPAKLDTTNADTRESGT</sequence>
<dbReference type="InterPro" id="IPR036890">
    <property type="entry name" value="HATPase_C_sf"/>
</dbReference>
<feature type="transmembrane region" description="Helical" evidence="6">
    <location>
        <begin position="192"/>
        <end position="215"/>
    </location>
</feature>
<protein>
    <recommendedName>
        <fullName evidence="2">histidine kinase</fullName>
        <ecNumber evidence="2">2.7.13.3</ecNumber>
    </recommendedName>
</protein>
<gene>
    <name evidence="8" type="ORF">SIL82_00715</name>
</gene>
<keyword evidence="6" id="KW-1133">Transmembrane helix</keyword>
<dbReference type="EMBL" id="JAWXXV010000001">
    <property type="protein sequence ID" value="MDX5982765.1"/>
    <property type="molecule type" value="Genomic_DNA"/>
</dbReference>